<sequence length="1063" mass="118276">MFSHAYFLIDAGMVVSSSDSISHIVTRILAFLISRNESLTWNFEIVDMSTRQRAMAAQGKRRVSERKKPSAETIAQLEKALADYLQQRKPASTSRRAVLDTLHERMMCLEADVEWGDPALMRSPTRNVGTRAWTDPMRLNESMSVRSYLYVLGQMPGSLDTLDRFVYGSANGTYSLLEKLTFLRDGIIGNGIWENYTRKRVSVSWIKPTAHKSIVEMDPVSILITSTFECCFEALGGCVISAKELCNPLVPFSSIFEPLHRERTFPSWSRKFAHEISAVVEKFLVSARHTVENQQNLDAMGLWVVQGNKDSGVDSFRMRKIEYEPRRWLREGRLLRNFNLEEMIALASEYQTAIVKRQERNDCKVNNLVSVCTVPMSAWPSVLRMISSECIQFETIDSLYSVSDFLDKRFIIAKSCSFNNTSVSEQTSDFAYFAVVPAGLQTALVYGLDTYVFDQALEISNDCEQLTDLSLEPFDPAWLEDWACRIPGQMNIEPTDDCVIDIQYEDNSAENSGLSLETASHSKLCSSPNSVSANAFNDSSRSNSSGSSVLVSEEPCSEINILDLNTWFEAVYLKRAAHSVSSRLEHAINSLETLFDNYENNAQKDQELDKLRTAVLLSSSSIDDAFSASAEKHIAQSLAANQHCNDSSQYLLLRQRMLSDMNVSEHRQWQLYECQLQIILHLFVIEQLRMLDTIEGKQIVDQLVEALNDLADQLCIWVSVDDLSGVLMPVTSTATVNTSSDVPNDPAAAFVGGPLVGRFASSLEDLVEDLRTQCGWVPQPSSTHDMLLADSSKSDADMAGDCKRRKGTPRKINRSMSDRSEVIVDQRKRSSKIMSGRRLARHLDELIGGNGGKGSLHSHSRSSGRRSSNILQLPLPSKPNSLRRQSAQLKMPAHLIRQIKSEVVSTARKAVKSHSATATSCSNGGGNSTSIGRSNTLRMKASRRLAIPSYMPESSSAPALAGRSGDMCIVPEAQASKRQRTSDYVPMRTAASALFLQRNGRNMLCEGNDKTAGPRQISLDSSPLSADTDISDMQSIFSRELFDALQDSDEGEGGIYIYDHSSH</sequence>
<comment type="caution">
    <text evidence="3">The sequence shown here is derived from an EMBL/GenBank/DDBJ whole genome shotgun (WGS) entry which is preliminary data.</text>
</comment>
<name>A0A9W8CH62_9FUNG</name>
<dbReference type="AlphaFoldDB" id="A0A9W8CH62"/>
<evidence type="ECO:0000313" key="3">
    <source>
        <dbReference type="EMBL" id="KAJ1642961.1"/>
    </source>
</evidence>
<organism evidence="3 4">
    <name type="scientific">Coemansia asiatica</name>
    <dbReference type="NCBI Taxonomy" id="1052880"/>
    <lineage>
        <taxon>Eukaryota</taxon>
        <taxon>Fungi</taxon>
        <taxon>Fungi incertae sedis</taxon>
        <taxon>Zoopagomycota</taxon>
        <taxon>Kickxellomycotina</taxon>
        <taxon>Kickxellomycetes</taxon>
        <taxon>Kickxellales</taxon>
        <taxon>Kickxellaceae</taxon>
        <taxon>Coemansia</taxon>
    </lineage>
</organism>
<dbReference type="EMBL" id="JANBOH010000313">
    <property type="protein sequence ID" value="KAJ1642961.1"/>
    <property type="molecule type" value="Genomic_DNA"/>
</dbReference>
<reference evidence="3" key="1">
    <citation type="submission" date="2022-07" db="EMBL/GenBank/DDBJ databases">
        <title>Phylogenomic reconstructions and comparative analyses of Kickxellomycotina fungi.</title>
        <authorList>
            <person name="Reynolds N.K."/>
            <person name="Stajich J.E."/>
            <person name="Barry K."/>
            <person name="Grigoriev I.V."/>
            <person name="Crous P."/>
            <person name="Smith M.E."/>
        </authorList>
    </citation>
    <scope>NUCLEOTIDE SEQUENCE</scope>
    <source>
        <strain evidence="3">NBRC 105413</strain>
    </source>
</reference>
<accession>A0A9W8CH62</accession>
<keyword evidence="4" id="KW-1185">Reference proteome</keyword>
<proteinExistence type="predicted"/>
<protein>
    <submittedName>
        <fullName evidence="3">Uncharacterized protein</fullName>
    </submittedName>
</protein>
<evidence type="ECO:0000256" key="1">
    <source>
        <dbReference type="SAM" id="Coils"/>
    </source>
</evidence>
<feature type="coiled-coil region" evidence="1">
    <location>
        <begin position="581"/>
        <end position="608"/>
    </location>
</feature>
<evidence type="ECO:0000256" key="2">
    <source>
        <dbReference type="SAM" id="MobiDB-lite"/>
    </source>
</evidence>
<gene>
    <name evidence="3" type="ORF">LPJ64_005222</name>
</gene>
<feature type="region of interest" description="Disordered" evidence="2">
    <location>
        <begin position="845"/>
        <end position="882"/>
    </location>
</feature>
<keyword evidence="1" id="KW-0175">Coiled coil</keyword>
<evidence type="ECO:0000313" key="4">
    <source>
        <dbReference type="Proteomes" id="UP001145021"/>
    </source>
</evidence>
<dbReference type="Proteomes" id="UP001145021">
    <property type="component" value="Unassembled WGS sequence"/>
</dbReference>